<keyword evidence="4" id="KW-0677">Repeat</keyword>
<reference evidence="6" key="1">
    <citation type="submission" date="2020-06" db="EMBL/GenBank/DDBJ databases">
        <authorList>
            <consortium name="Plant Systems Biology data submission"/>
        </authorList>
    </citation>
    <scope>NUCLEOTIDE SEQUENCE</scope>
    <source>
        <strain evidence="6">D6</strain>
    </source>
</reference>
<keyword evidence="7" id="KW-1185">Reference proteome</keyword>
<keyword evidence="5" id="KW-0812">Transmembrane</keyword>
<keyword evidence="5" id="KW-0472">Membrane</keyword>
<dbReference type="SUPFAM" id="SSF52058">
    <property type="entry name" value="L domain-like"/>
    <property type="match status" value="1"/>
</dbReference>
<evidence type="ECO:0000256" key="4">
    <source>
        <dbReference type="ARBA" id="ARBA00022737"/>
    </source>
</evidence>
<dbReference type="Gene3D" id="3.80.10.10">
    <property type="entry name" value="Ribonuclease Inhibitor"/>
    <property type="match status" value="2"/>
</dbReference>
<dbReference type="PANTHER" id="PTHR48053:SF71">
    <property type="entry name" value="LEUCINE RICH REPEAT FAMILY PROTEIN, EXPRESSED"/>
    <property type="match status" value="1"/>
</dbReference>
<dbReference type="InterPro" id="IPR001611">
    <property type="entry name" value="Leu-rich_rpt"/>
</dbReference>
<dbReference type="EMBL" id="CAICTM010002322">
    <property type="protein sequence ID" value="CAB9528801.1"/>
    <property type="molecule type" value="Genomic_DNA"/>
</dbReference>
<comment type="subcellular location">
    <subcellularLocation>
        <location evidence="1">Membrane</location>
        <topology evidence="1">Single-pass membrane protein</topology>
    </subcellularLocation>
</comment>
<dbReference type="PANTHER" id="PTHR48053">
    <property type="entry name" value="LEUCINE RICH REPEAT FAMILY PROTEIN, EXPRESSED"/>
    <property type="match status" value="1"/>
</dbReference>
<evidence type="ECO:0000256" key="3">
    <source>
        <dbReference type="ARBA" id="ARBA00022729"/>
    </source>
</evidence>
<dbReference type="Proteomes" id="UP001153069">
    <property type="component" value="Unassembled WGS sequence"/>
</dbReference>
<sequence>MGDQTPSFKLSRTVLKNNSTIHQGTVDMATGNGNNDSSNDEEITELNGLTKEQDNPEINSTGSVEMEDVNQEIDGIGSVDPAEIHAADNTKTTKSPLNPLPPILDDIVPLPPIHPTTAPAPAPAPANVPGAQSIYDGFSGNPNSFGINHGEHTASNLQESFTEAAILEIDNQETHLLESDGAGTEPRILPKHRSKKHWRQRLLRVLSLEINVFLLAVMAILLIILAVSNGGHTSSNSSQPNVIEMPPRNPSTPQLATMPTMAPTTFLESLPEYSLSAMERAQSPQSKAYQWLISNQNSSQELPRWRLTQRFALATFYFSTRGDHWVSHRGWLDWATNECNWEQVYVLPNSTPEMTCNEKGEITVVTIERTNNLEGTIPPEISLLGNSLESFMLYRQLTLTGSIPTEVGLLTKLTRLLLSVTSIIGTLPTELGLLQDLEEITILESHRISGSLPSELGKLVRLSALHVARTNLAGLVPVEIFQLHGLRYLTIEECPGLITECALEQVVCNMQQLVSFSLSSRSFGAAISIPSEIGNLTELQLLRLHDWRIHGALPSELGKLTKLVALDVSGNSIFGTLPHELFALTYLYSLLVGSNQLEGTLPLDLFTNLARLEYLNMNGNHFSGTVPTEVGLLSSLVKLELQNTSLSGTIPTELVALENMTSLAIKNTSLSGSIPEELCEKLYQKQWQCHQVAPCQLLPVKTNTSECHGTGLCGCDCGPCP</sequence>
<keyword evidence="5" id="KW-1133">Transmembrane helix</keyword>
<name>A0A9N8EX07_9STRA</name>
<organism evidence="6 7">
    <name type="scientific">Seminavis robusta</name>
    <dbReference type="NCBI Taxonomy" id="568900"/>
    <lineage>
        <taxon>Eukaryota</taxon>
        <taxon>Sar</taxon>
        <taxon>Stramenopiles</taxon>
        <taxon>Ochrophyta</taxon>
        <taxon>Bacillariophyta</taxon>
        <taxon>Bacillariophyceae</taxon>
        <taxon>Bacillariophycidae</taxon>
        <taxon>Naviculales</taxon>
        <taxon>Naviculaceae</taxon>
        <taxon>Seminavis</taxon>
    </lineage>
</organism>
<dbReference type="OrthoDB" id="1053178at2759"/>
<gene>
    <name evidence="6" type="ORF">SEMRO_2324_G323350.1</name>
</gene>
<evidence type="ECO:0000256" key="2">
    <source>
        <dbReference type="ARBA" id="ARBA00022614"/>
    </source>
</evidence>
<protein>
    <submittedName>
        <fullName evidence="6">Leucine rich repeat</fullName>
    </submittedName>
</protein>
<evidence type="ECO:0000256" key="1">
    <source>
        <dbReference type="ARBA" id="ARBA00004167"/>
    </source>
</evidence>
<feature type="transmembrane region" description="Helical" evidence="5">
    <location>
        <begin position="202"/>
        <end position="227"/>
    </location>
</feature>
<dbReference type="InterPro" id="IPR051716">
    <property type="entry name" value="Plant_RL_S/T_kinase"/>
</dbReference>
<dbReference type="GO" id="GO:0016020">
    <property type="term" value="C:membrane"/>
    <property type="evidence" value="ECO:0007669"/>
    <property type="project" value="UniProtKB-SubCell"/>
</dbReference>
<proteinExistence type="predicted"/>
<evidence type="ECO:0000256" key="5">
    <source>
        <dbReference type="SAM" id="Phobius"/>
    </source>
</evidence>
<dbReference type="FunFam" id="3.80.10.10:FF:000041">
    <property type="entry name" value="LRR receptor-like serine/threonine-protein kinase ERECTA"/>
    <property type="match status" value="2"/>
</dbReference>
<evidence type="ECO:0000313" key="7">
    <source>
        <dbReference type="Proteomes" id="UP001153069"/>
    </source>
</evidence>
<comment type="caution">
    <text evidence="6">The sequence shown here is derived from an EMBL/GenBank/DDBJ whole genome shotgun (WGS) entry which is preliminary data.</text>
</comment>
<keyword evidence="2" id="KW-0433">Leucine-rich repeat</keyword>
<dbReference type="InterPro" id="IPR032675">
    <property type="entry name" value="LRR_dom_sf"/>
</dbReference>
<evidence type="ECO:0000313" key="6">
    <source>
        <dbReference type="EMBL" id="CAB9528801.1"/>
    </source>
</evidence>
<dbReference type="Pfam" id="PF00560">
    <property type="entry name" value="LRR_1"/>
    <property type="match status" value="1"/>
</dbReference>
<dbReference type="AlphaFoldDB" id="A0A9N8EX07"/>
<keyword evidence="3" id="KW-0732">Signal</keyword>
<accession>A0A9N8EX07</accession>